<dbReference type="EMBL" id="CP024768">
    <property type="protein sequence ID" value="QGY28329.1"/>
    <property type="molecule type" value="Genomic_DNA"/>
</dbReference>
<organism evidence="1 2">
    <name type="scientific">Pantoea cypripedii</name>
    <name type="common">Pectobacterium cypripedii</name>
    <name type="synonym">Erwinia cypripedii</name>
    <dbReference type="NCBI Taxonomy" id="55209"/>
    <lineage>
        <taxon>Bacteria</taxon>
        <taxon>Pseudomonadati</taxon>
        <taxon>Pseudomonadota</taxon>
        <taxon>Gammaproteobacteria</taxon>
        <taxon>Enterobacterales</taxon>
        <taxon>Erwiniaceae</taxon>
        <taxon>Pantoea</taxon>
    </lineage>
</organism>
<dbReference type="AlphaFoldDB" id="A0A6B9G6L1"/>
<dbReference type="Pfam" id="PF10387">
    <property type="entry name" value="DUF2442"/>
    <property type="match status" value="1"/>
</dbReference>
<name>A0A6B9G6L1_PANCY</name>
<dbReference type="Proteomes" id="UP000502005">
    <property type="component" value="Chromosome"/>
</dbReference>
<evidence type="ECO:0000313" key="1">
    <source>
        <dbReference type="EMBL" id="QGY28329.1"/>
    </source>
</evidence>
<sequence>MAGVTVYFSWGFMYVQAEGKERLAIPLENFPRLAAGTPEQRDKWQIAGAGQGIHWPELDEDVYVPGLYEGKKRG</sequence>
<dbReference type="Gene3D" id="3.30.2020.40">
    <property type="entry name" value="Uncharacterised protein PF10387, DUF2442"/>
    <property type="match status" value="1"/>
</dbReference>
<dbReference type="RefSeq" id="WP_208714253.1">
    <property type="nucleotide sequence ID" value="NZ_CP024768.1"/>
</dbReference>
<protein>
    <submittedName>
        <fullName evidence="1">DUF2442 domain-containing protein</fullName>
    </submittedName>
</protein>
<evidence type="ECO:0000313" key="2">
    <source>
        <dbReference type="Proteomes" id="UP000502005"/>
    </source>
</evidence>
<proteinExistence type="predicted"/>
<accession>A0A6B9G6L1</accession>
<gene>
    <name evidence="1" type="ORF">CUN67_04985</name>
</gene>
<reference evidence="1 2" key="1">
    <citation type="submission" date="2017-11" db="EMBL/GenBank/DDBJ databases">
        <title>Genome sequence of Pantoea cypripedii NE1.</title>
        <authorList>
            <person name="Nascimento F.X."/>
        </authorList>
    </citation>
    <scope>NUCLEOTIDE SEQUENCE [LARGE SCALE GENOMIC DNA]</scope>
    <source>
        <strain evidence="1 2">NE1</strain>
    </source>
</reference>
<dbReference type="InterPro" id="IPR018841">
    <property type="entry name" value="DUF2442"/>
</dbReference>